<dbReference type="CDD" id="cd14733">
    <property type="entry name" value="BACK"/>
    <property type="match status" value="1"/>
</dbReference>
<accession>A0A8X6PSJ7</accession>
<comment type="caution">
    <text evidence="1">The sequence shown here is derived from an EMBL/GenBank/DDBJ whole genome shotgun (WGS) entry which is preliminary data.</text>
</comment>
<dbReference type="Gene3D" id="3.30.710.10">
    <property type="entry name" value="Potassium Channel Kv1.1, Chain A"/>
    <property type="match status" value="1"/>
</dbReference>
<name>A0A8X6PSJ7_NEPPI</name>
<sequence length="157" mass="18503">MLTRTATGAKLSSFVWNVNNFWRLCNNEEIKYLYGSSLQKCLIFLNLHLKSENGEDKIVADITYLDDDTIRWILVFMYMDRLDDLHSQTTFKLKAVACKYKISTLKDKCCCVSKDNIYNNNVCEIMLFAELHQNKDLKRIAQDYVVENYKDEMISRE</sequence>
<evidence type="ECO:0008006" key="3">
    <source>
        <dbReference type="Google" id="ProtNLM"/>
    </source>
</evidence>
<dbReference type="InterPro" id="IPR011333">
    <property type="entry name" value="SKP1/BTB/POZ_sf"/>
</dbReference>
<evidence type="ECO:0000313" key="1">
    <source>
        <dbReference type="EMBL" id="GFT81980.1"/>
    </source>
</evidence>
<dbReference type="EMBL" id="BMAW01023273">
    <property type="protein sequence ID" value="GFT81980.1"/>
    <property type="molecule type" value="Genomic_DNA"/>
</dbReference>
<gene>
    <name evidence="1" type="ORF">NPIL_625201</name>
</gene>
<keyword evidence="2" id="KW-1185">Reference proteome</keyword>
<dbReference type="Proteomes" id="UP000887013">
    <property type="component" value="Unassembled WGS sequence"/>
</dbReference>
<evidence type="ECO:0000313" key="2">
    <source>
        <dbReference type="Proteomes" id="UP000887013"/>
    </source>
</evidence>
<reference evidence="1" key="1">
    <citation type="submission" date="2020-08" db="EMBL/GenBank/DDBJ databases">
        <title>Multicomponent nature underlies the extraordinary mechanical properties of spider dragline silk.</title>
        <authorList>
            <person name="Kono N."/>
            <person name="Nakamura H."/>
            <person name="Mori M."/>
            <person name="Yoshida Y."/>
            <person name="Ohtoshi R."/>
            <person name="Malay A.D."/>
            <person name="Moran D.A.P."/>
            <person name="Tomita M."/>
            <person name="Numata K."/>
            <person name="Arakawa K."/>
        </authorList>
    </citation>
    <scope>NUCLEOTIDE SEQUENCE</scope>
</reference>
<proteinExistence type="predicted"/>
<protein>
    <recommendedName>
        <fullName evidence="3">BTB domain-containing protein</fullName>
    </recommendedName>
</protein>
<dbReference type="AlphaFoldDB" id="A0A8X6PSJ7"/>
<dbReference type="OrthoDB" id="6434910at2759"/>
<organism evidence="1 2">
    <name type="scientific">Nephila pilipes</name>
    <name type="common">Giant wood spider</name>
    <name type="synonym">Nephila maculata</name>
    <dbReference type="NCBI Taxonomy" id="299642"/>
    <lineage>
        <taxon>Eukaryota</taxon>
        <taxon>Metazoa</taxon>
        <taxon>Ecdysozoa</taxon>
        <taxon>Arthropoda</taxon>
        <taxon>Chelicerata</taxon>
        <taxon>Arachnida</taxon>
        <taxon>Araneae</taxon>
        <taxon>Araneomorphae</taxon>
        <taxon>Entelegynae</taxon>
        <taxon>Araneoidea</taxon>
        <taxon>Nephilidae</taxon>
        <taxon>Nephila</taxon>
    </lineage>
</organism>